<keyword evidence="5" id="KW-1185">Reference proteome</keyword>
<gene>
    <name evidence="4" type="primary">ppsC</name>
    <name evidence="4" type="ORF">SPIL2461_LOCUS21439</name>
</gene>
<feature type="non-terminal residue" evidence="4">
    <location>
        <position position="255"/>
    </location>
</feature>
<dbReference type="AlphaFoldDB" id="A0A812XMN2"/>
<dbReference type="Gene3D" id="3.40.50.720">
    <property type="entry name" value="NAD(P)-binding Rossmann-like Domain"/>
    <property type="match status" value="2"/>
</dbReference>
<dbReference type="GO" id="GO:0006633">
    <property type="term" value="P:fatty acid biosynthetic process"/>
    <property type="evidence" value="ECO:0007669"/>
    <property type="project" value="TreeGrafter"/>
</dbReference>
<evidence type="ECO:0000313" key="4">
    <source>
        <dbReference type="EMBL" id="CAE7743783.1"/>
    </source>
</evidence>
<dbReference type="InterPro" id="IPR020843">
    <property type="entry name" value="ER"/>
</dbReference>
<dbReference type="SMART" id="SM00829">
    <property type="entry name" value="PKS_ER"/>
    <property type="match status" value="1"/>
</dbReference>
<evidence type="ECO:0000313" key="5">
    <source>
        <dbReference type="Proteomes" id="UP000649617"/>
    </source>
</evidence>
<name>A0A812XMN2_SYMPI</name>
<dbReference type="PANTHER" id="PTHR43775">
    <property type="entry name" value="FATTY ACID SYNTHASE"/>
    <property type="match status" value="1"/>
</dbReference>
<dbReference type="InterPro" id="IPR013149">
    <property type="entry name" value="ADH-like_C"/>
</dbReference>
<dbReference type="EMBL" id="CAJNIZ010046243">
    <property type="protein sequence ID" value="CAE7743783.1"/>
    <property type="molecule type" value="Genomic_DNA"/>
</dbReference>
<dbReference type="GO" id="GO:0004312">
    <property type="term" value="F:fatty acid synthase activity"/>
    <property type="evidence" value="ECO:0007669"/>
    <property type="project" value="TreeGrafter"/>
</dbReference>
<evidence type="ECO:0000256" key="2">
    <source>
        <dbReference type="ARBA" id="ARBA00022553"/>
    </source>
</evidence>
<feature type="domain" description="Enoyl reductase (ER)" evidence="3">
    <location>
        <begin position="1"/>
        <end position="193"/>
    </location>
</feature>
<keyword evidence="2" id="KW-0597">Phosphoprotein</keyword>
<dbReference type="Gene3D" id="3.90.180.10">
    <property type="entry name" value="Medium-chain alcohol dehydrogenases, catalytic domain"/>
    <property type="match status" value="1"/>
</dbReference>
<accession>A0A812XMN2</accession>
<evidence type="ECO:0000256" key="1">
    <source>
        <dbReference type="ARBA" id="ARBA00022450"/>
    </source>
</evidence>
<dbReference type="OrthoDB" id="338930at2759"/>
<proteinExistence type="predicted"/>
<dbReference type="Pfam" id="PF00107">
    <property type="entry name" value="ADH_zinc_N"/>
    <property type="match status" value="1"/>
</dbReference>
<evidence type="ECO:0000259" key="3">
    <source>
        <dbReference type="SMART" id="SM00829"/>
    </source>
</evidence>
<protein>
    <submittedName>
        <fullName evidence="4">PpsC protein</fullName>
    </submittedName>
</protein>
<dbReference type="InterPro" id="IPR036291">
    <property type="entry name" value="NAD(P)-bd_dom_sf"/>
</dbReference>
<sequence length="255" mass="27477">MALGELACLQAGQRVLVHAGAGGVGLTAVQYALRLGAVVYATAGNQDKQNYLLQMGVKCVTSSRDGQKFQEQMATALADENNAQLDVVLNRTESLPSRGHDNFIGRSLSFLRDGGVFIEIGKRGIWTHDDMTKVRPKVQYKVLAMDTICNEDPAQMVDGAWEPLPFRVFEGLGACSEALQVLRKAEQIGKIVLSVPSPLRIREGATYLITGGTGALGLAVSRALLEEGAEATQQGDLGSETQAREFLMQKDVDKL</sequence>
<dbReference type="GO" id="GO:0016491">
    <property type="term" value="F:oxidoreductase activity"/>
    <property type="evidence" value="ECO:0007669"/>
    <property type="project" value="InterPro"/>
</dbReference>
<comment type="caution">
    <text evidence="4">The sequence shown here is derived from an EMBL/GenBank/DDBJ whole genome shotgun (WGS) entry which is preliminary data.</text>
</comment>
<dbReference type="InterPro" id="IPR050091">
    <property type="entry name" value="PKS_NRPS_Biosynth_Enz"/>
</dbReference>
<reference evidence="4" key="1">
    <citation type="submission" date="2021-02" db="EMBL/GenBank/DDBJ databases">
        <authorList>
            <person name="Dougan E. K."/>
            <person name="Rhodes N."/>
            <person name="Thang M."/>
            <person name="Chan C."/>
        </authorList>
    </citation>
    <scope>NUCLEOTIDE SEQUENCE</scope>
</reference>
<dbReference type="CDD" id="cd05195">
    <property type="entry name" value="enoyl_red"/>
    <property type="match status" value="1"/>
</dbReference>
<organism evidence="4 5">
    <name type="scientific">Symbiodinium pilosum</name>
    <name type="common">Dinoflagellate</name>
    <dbReference type="NCBI Taxonomy" id="2952"/>
    <lineage>
        <taxon>Eukaryota</taxon>
        <taxon>Sar</taxon>
        <taxon>Alveolata</taxon>
        <taxon>Dinophyceae</taxon>
        <taxon>Suessiales</taxon>
        <taxon>Symbiodiniaceae</taxon>
        <taxon>Symbiodinium</taxon>
    </lineage>
</organism>
<dbReference type="SUPFAM" id="SSF51735">
    <property type="entry name" value="NAD(P)-binding Rossmann-fold domains"/>
    <property type="match status" value="2"/>
</dbReference>
<dbReference type="Proteomes" id="UP000649617">
    <property type="component" value="Unassembled WGS sequence"/>
</dbReference>
<dbReference type="PANTHER" id="PTHR43775:SF37">
    <property type="entry name" value="SI:DKEY-61P9.11"/>
    <property type="match status" value="1"/>
</dbReference>
<keyword evidence="1" id="KW-0596">Phosphopantetheine</keyword>